<comment type="caution">
    <text evidence="1">The sequence shown here is derived from an EMBL/GenBank/DDBJ whole genome shotgun (WGS) entry which is preliminary data.</text>
</comment>
<evidence type="ECO:0000313" key="2">
    <source>
        <dbReference type="Proteomes" id="UP000052268"/>
    </source>
</evidence>
<proteinExistence type="predicted"/>
<protein>
    <submittedName>
        <fullName evidence="1">Uncharacterized protein</fullName>
    </submittedName>
</protein>
<gene>
    <name evidence="1" type="ORF">V474_05930</name>
</gene>
<sequence length="57" mass="6311">MAITGLRPHSGSDGRSRDWRSAIVLFASAGEEKVMTHDMSAAIRAARKDRITEQRNV</sequence>
<dbReference type="EMBL" id="JACU01000014">
    <property type="protein sequence ID" value="KMS50946.1"/>
    <property type="molecule type" value="Genomic_DNA"/>
</dbReference>
<dbReference type="Proteomes" id="UP000052268">
    <property type="component" value="Unassembled WGS sequence"/>
</dbReference>
<keyword evidence="2" id="KW-1185">Reference proteome</keyword>
<reference evidence="1 2" key="1">
    <citation type="journal article" date="2015" name="G3 (Bethesda)">
        <title>Insights into Ongoing Evolution of the Hexachlorocyclohexane Catabolic Pathway from Comparative Genomics of Ten Sphingomonadaceae Strains.</title>
        <authorList>
            <person name="Pearce S.L."/>
            <person name="Oakeshott J.G."/>
            <person name="Pandey G."/>
        </authorList>
    </citation>
    <scope>NUCLEOTIDE SEQUENCE [LARGE SCALE GENOMIC DNA]</scope>
    <source>
        <strain evidence="1 2">LL02</strain>
    </source>
</reference>
<organism evidence="1 2">
    <name type="scientific">Novosphingobium barchaimii LL02</name>
    <dbReference type="NCBI Taxonomy" id="1114963"/>
    <lineage>
        <taxon>Bacteria</taxon>
        <taxon>Pseudomonadati</taxon>
        <taxon>Pseudomonadota</taxon>
        <taxon>Alphaproteobacteria</taxon>
        <taxon>Sphingomonadales</taxon>
        <taxon>Sphingomonadaceae</taxon>
        <taxon>Novosphingobium</taxon>
    </lineage>
</organism>
<name>A0A0J7XFW0_9SPHN</name>
<dbReference type="AlphaFoldDB" id="A0A0J7XFW0"/>
<accession>A0A0J7XFW0</accession>
<dbReference type="PATRIC" id="fig|1114963.3.peg.4831"/>
<evidence type="ECO:0000313" key="1">
    <source>
        <dbReference type="EMBL" id="KMS50946.1"/>
    </source>
</evidence>